<dbReference type="Gene3D" id="3.40.630.40">
    <property type="entry name" value="Zn-dependent exopeptidases"/>
    <property type="match status" value="1"/>
</dbReference>
<name>A0ABT9E383_9PROT</name>
<dbReference type="Pfam" id="PF05013">
    <property type="entry name" value="FGase"/>
    <property type="match status" value="1"/>
</dbReference>
<dbReference type="SUPFAM" id="SSF53187">
    <property type="entry name" value="Zn-dependent exopeptidases"/>
    <property type="match status" value="1"/>
</dbReference>
<organism evidence="1 2">
    <name type="scientific">Paracraurococcus lichenis</name>
    <dbReference type="NCBI Taxonomy" id="3064888"/>
    <lineage>
        <taxon>Bacteria</taxon>
        <taxon>Pseudomonadati</taxon>
        <taxon>Pseudomonadota</taxon>
        <taxon>Alphaproteobacteria</taxon>
        <taxon>Acetobacterales</taxon>
        <taxon>Roseomonadaceae</taxon>
        <taxon>Paracraurococcus</taxon>
    </lineage>
</organism>
<keyword evidence="2" id="KW-1185">Reference proteome</keyword>
<dbReference type="EMBL" id="JAUTWS010000019">
    <property type="protein sequence ID" value="MDO9710621.1"/>
    <property type="molecule type" value="Genomic_DNA"/>
</dbReference>
<comment type="caution">
    <text evidence="1">The sequence shown here is derived from an EMBL/GenBank/DDBJ whole genome shotgun (WGS) entry which is preliminary data.</text>
</comment>
<accession>A0ABT9E383</accession>
<dbReference type="RefSeq" id="WP_305105481.1">
    <property type="nucleotide sequence ID" value="NZ_JAUTWS010000019.1"/>
</dbReference>
<dbReference type="InterPro" id="IPR007709">
    <property type="entry name" value="N-FG_amidohydro"/>
</dbReference>
<protein>
    <submittedName>
        <fullName evidence="1">N-formylglutamate amidohydrolase</fullName>
    </submittedName>
</protein>
<gene>
    <name evidence="1" type="ORF">Q7A36_19870</name>
</gene>
<proteinExistence type="predicted"/>
<dbReference type="Proteomes" id="UP001243009">
    <property type="component" value="Unassembled WGS sequence"/>
</dbReference>
<reference evidence="1 2" key="1">
    <citation type="submission" date="2023-08" db="EMBL/GenBank/DDBJ databases">
        <title>The draft genome sequence of Paracraurococcus sp. LOR1-02.</title>
        <authorList>
            <person name="Kingkaew E."/>
            <person name="Tanasupawat S."/>
        </authorList>
    </citation>
    <scope>NUCLEOTIDE SEQUENCE [LARGE SCALE GENOMIC DNA]</scope>
    <source>
        <strain evidence="1 2">LOR1-02</strain>
    </source>
</reference>
<dbReference type="PIRSF" id="PIRSF029730">
    <property type="entry name" value="UCP029730"/>
    <property type="match status" value="1"/>
</dbReference>
<dbReference type="InterPro" id="IPR011227">
    <property type="entry name" value="UCP029730"/>
</dbReference>
<evidence type="ECO:0000313" key="2">
    <source>
        <dbReference type="Proteomes" id="UP001243009"/>
    </source>
</evidence>
<sequence>MTPAPVTLVNEGGASPLVLLCEHASNQVPAEHGNLGLPDPELRRHIAWDIGAAALARRLSALLDAPLFLGGVSRLVIDLNRPPGSPTSIPEVSEATAIPGNAGITPAERARRAAAWFAPFDAAVARCLDARAAAGRQAVVVGVHSFTPVYLGVPRPWQAGILYGEARRFGTALVAALRAEPGLTVGDNEPYRIEAEMDWTVPRHGDARGLDAALLEVRQDLLGEAAGIEAWAQRLARALRDALSSPPRPA</sequence>
<evidence type="ECO:0000313" key="1">
    <source>
        <dbReference type="EMBL" id="MDO9710621.1"/>
    </source>
</evidence>